<keyword evidence="2" id="KW-0472">Membrane</keyword>
<keyword evidence="3" id="KW-1185">Reference proteome</keyword>
<keyword evidence="2" id="KW-1133">Transmembrane helix</keyword>
<feature type="transmembrane region" description="Helical" evidence="2">
    <location>
        <begin position="12"/>
        <end position="35"/>
    </location>
</feature>
<dbReference type="WBParaSite" id="MhA1_Contig2341.frz3.gene1">
    <property type="protein sequence ID" value="MhA1_Contig2341.frz3.gene1"/>
    <property type="gene ID" value="MhA1_Contig2341.frz3.gene1"/>
</dbReference>
<organism evidence="3 4">
    <name type="scientific">Meloidogyne hapla</name>
    <name type="common">Root-knot nematode worm</name>
    <dbReference type="NCBI Taxonomy" id="6305"/>
    <lineage>
        <taxon>Eukaryota</taxon>
        <taxon>Metazoa</taxon>
        <taxon>Ecdysozoa</taxon>
        <taxon>Nematoda</taxon>
        <taxon>Chromadorea</taxon>
        <taxon>Rhabditida</taxon>
        <taxon>Tylenchina</taxon>
        <taxon>Tylenchomorpha</taxon>
        <taxon>Tylenchoidea</taxon>
        <taxon>Meloidogynidae</taxon>
        <taxon>Meloidogyninae</taxon>
        <taxon>Meloidogyne</taxon>
    </lineage>
</organism>
<keyword evidence="2" id="KW-0812">Transmembrane</keyword>
<reference evidence="4" key="1">
    <citation type="submission" date="2016-11" db="UniProtKB">
        <authorList>
            <consortium name="WormBaseParasite"/>
        </authorList>
    </citation>
    <scope>IDENTIFICATION</scope>
</reference>
<evidence type="ECO:0000256" key="2">
    <source>
        <dbReference type="SAM" id="Phobius"/>
    </source>
</evidence>
<feature type="region of interest" description="Disordered" evidence="1">
    <location>
        <begin position="46"/>
        <end position="76"/>
    </location>
</feature>
<proteinExistence type="predicted"/>
<evidence type="ECO:0000256" key="1">
    <source>
        <dbReference type="SAM" id="MobiDB-lite"/>
    </source>
</evidence>
<evidence type="ECO:0000313" key="3">
    <source>
        <dbReference type="Proteomes" id="UP000095281"/>
    </source>
</evidence>
<dbReference type="AlphaFoldDB" id="A0A1I8BI36"/>
<dbReference type="Proteomes" id="UP000095281">
    <property type="component" value="Unplaced"/>
</dbReference>
<accession>A0A1I8BI36</accession>
<protein>
    <submittedName>
        <fullName evidence="4">Uncharacterized protein</fullName>
    </submittedName>
</protein>
<evidence type="ECO:0000313" key="4">
    <source>
        <dbReference type="WBParaSite" id="MhA1_Contig2341.frz3.gene1"/>
    </source>
</evidence>
<name>A0A1I8BI36_MELHA</name>
<sequence length="111" mass="12536">MMNLSKTSIKHLIYVLIYFLIYIHVVIGGGGNFYYHGGEGSSYVEQGLGHGSAQGEIQSEEQGGEQGGQLPIGNPNESKQYKIAVYLKRCRLNYDYEKLFLNILDHKFCEK</sequence>